<evidence type="ECO:0000256" key="1">
    <source>
        <dbReference type="ARBA" id="ARBA00022598"/>
    </source>
</evidence>
<dbReference type="EMBL" id="FNCE01000020">
    <property type="protein sequence ID" value="SDG54068.1"/>
    <property type="molecule type" value="Genomic_DNA"/>
</dbReference>
<keyword evidence="2 4" id="KW-0547">Nucleotide-binding</keyword>
<feature type="domain" description="ATP-grasp" evidence="5">
    <location>
        <begin position="111"/>
        <end position="316"/>
    </location>
</feature>
<gene>
    <name evidence="6" type="ORF">SAMN05216241_1203</name>
</gene>
<dbReference type="Pfam" id="PF13535">
    <property type="entry name" value="ATP-grasp_4"/>
    <property type="match status" value="1"/>
</dbReference>
<organism evidence="6 7">
    <name type="scientific">Limimonas halophila</name>
    <dbReference type="NCBI Taxonomy" id="1082479"/>
    <lineage>
        <taxon>Bacteria</taxon>
        <taxon>Pseudomonadati</taxon>
        <taxon>Pseudomonadota</taxon>
        <taxon>Alphaproteobacteria</taxon>
        <taxon>Rhodospirillales</taxon>
        <taxon>Rhodovibrionaceae</taxon>
        <taxon>Limimonas</taxon>
    </lineage>
</organism>
<dbReference type="Pfam" id="PF18130">
    <property type="entry name" value="ATPgrasp_N"/>
    <property type="match status" value="1"/>
</dbReference>
<dbReference type="InterPro" id="IPR052032">
    <property type="entry name" value="ATP-dep_AA_Ligase"/>
</dbReference>
<dbReference type="Gene3D" id="3.40.50.20">
    <property type="match status" value="1"/>
</dbReference>
<dbReference type="AlphaFoldDB" id="A0A1G7V3C6"/>
<sequence length="412" mass="42959">MNPVLLLIPTTSYRAEAFLEAARAEDVPVVVGSDRAPVLAQLTGGGLHVDLSDAEIAAEQIAAFHAGQPLAAIVGVDEGTAAVAARASQALGLPHNPPGAAAAASHKARFREALWAAGVPQPTYRVISPEETGAEAARRINHYPAVLKPVGLAGSRGVLKVEDSGDFAPALERVRAIAADTDPATGLNPSREVVAEAYLPGGEVALEGLLLNGTLHVLALFDKPEPMEGPTFEETIFTTPSRLPDETQAAVRRRTEEAVAALGLAEGPIHAELRLTPDEGPVPLEVAPRSIGGLCGRVLRFGTGLSLEALILRHALGRVPDPPAREAAPVGVMMLPVPEAGVFARMDGLDEARALDGVDEISVTVAPGTPVRPLPDGDRYLGFIFAHAPDPERVTDTLQRAAHMLKPVITAG</sequence>
<dbReference type="PROSITE" id="PS50975">
    <property type="entry name" value="ATP_GRASP"/>
    <property type="match status" value="1"/>
</dbReference>
<keyword evidence="1" id="KW-0436">Ligase</keyword>
<evidence type="ECO:0000259" key="5">
    <source>
        <dbReference type="PROSITE" id="PS50975"/>
    </source>
</evidence>
<evidence type="ECO:0000256" key="3">
    <source>
        <dbReference type="ARBA" id="ARBA00022840"/>
    </source>
</evidence>
<evidence type="ECO:0000313" key="6">
    <source>
        <dbReference type="EMBL" id="SDG54068.1"/>
    </source>
</evidence>
<dbReference type="GO" id="GO:0005524">
    <property type="term" value="F:ATP binding"/>
    <property type="evidence" value="ECO:0007669"/>
    <property type="project" value="UniProtKB-UniRule"/>
</dbReference>
<dbReference type="GO" id="GO:0046872">
    <property type="term" value="F:metal ion binding"/>
    <property type="evidence" value="ECO:0007669"/>
    <property type="project" value="InterPro"/>
</dbReference>
<evidence type="ECO:0000256" key="2">
    <source>
        <dbReference type="ARBA" id="ARBA00022741"/>
    </source>
</evidence>
<keyword evidence="7" id="KW-1185">Reference proteome</keyword>
<dbReference type="SUPFAM" id="SSF56059">
    <property type="entry name" value="Glutathione synthetase ATP-binding domain-like"/>
    <property type="match status" value="1"/>
</dbReference>
<dbReference type="Gene3D" id="3.30.470.20">
    <property type="entry name" value="ATP-grasp fold, B domain"/>
    <property type="match status" value="1"/>
</dbReference>
<dbReference type="OrthoDB" id="9804625at2"/>
<dbReference type="GO" id="GO:0016874">
    <property type="term" value="F:ligase activity"/>
    <property type="evidence" value="ECO:0007669"/>
    <property type="project" value="UniProtKB-KW"/>
</dbReference>
<dbReference type="Proteomes" id="UP000199415">
    <property type="component" value="Unassembled WGS sequence"/>
</dbReference>
<name>A0A1G7V3C6_9PROT</name>
<dbReference type="PANTHER" id="PTHR43585:SF2">
    <property type="entry name" value="ATP-GRASP ENZYME FSQD"/>
    <property type="match status" value="1"/>
</dbReference>
<keyword evidence="3 4" id="KW-0067">ATP-binding</keyword>
<evidence type="ECO:0000313" key="7">
    <source>
        <dbReference type="Proteomes" id="UP000199415"/>
    </source>
</evidence>
<reference evidence="6 7" key="1">
    <citation type="submission" date="2016-10" db="EMBL/GenBank/DDBJ databases">
        <authorList>
            <person name="de Groot N.N."/>
        </authorList>
    </citation>
    <scope>NUCLEOTIDE SEQUENCE [LARGE SCALE GENOMIC DNA]</scope>
    <source>
        <strain evidence="6 7">DSM 25584</strain>
    </source>
</reference>
<dbReference type="InterPro" id="IPR011761">
    <property type="entry name" value="ATP-grasp"/>
</dbReference>
<dbReference type="InterPro" id="IPR041472">
    <property type="entry name" value="BL00235/CARNS1_N"/>
</dbReference>
<dbReference type="PANTHER" id="PTHR43585">
    <property type="entry name" value="FUMIPYRROLE BIOSYNTHESIS PROTEIN C"/>
    <property type="match status" value="1"/>
</dbReference>
<dbReference type="STRING" id="1082479.SAMN05216241_1203"/>
<protein>
    <submittedName>
        <fullName evidence="6">Biotin carboxylase</fullName>
    </submittedName>
</protein>
<accession>A0A1G7V3C6</accession>
<proteinExistence type="predicted"/>
<dbReference type="InterPro" id="IPR040570">
    <property type="entry name" value="LAL_C2"/>
</dbReference>
<evidence type="ECO:0000256" key="4">
    <source>
        <dbReference type="PROSITE-ProRule" id="PRU00409"/>
    </source>
</evidence>
<dbReference type="Pfam" id="PF18603">
    <property type="entry name" value="LAL_C2"/>
    <property type="match status" value="1"/>
</dbReference>
<dbReference type="RefSeq" id="WP_090022461.1">
    <property type="nucleotide sequence ID" value="NZ_FNCE01000020.1"/>
</dbReference>